<organism evidence="5 6">
    <name type="scientific">Streptomyces caniscabiei</name>
    <dbReference type="NCBI Taxonomy" id="2746961"/>
    <lineage>
        <taxon>Bacteria</taxon>
        <taxon>Bacillati</taxon>
        <taxon>Actinomycetota</taxon>
        <taxon>Actinomycetes</taxon>
        <taxon>Kitasatosporales</taxon>
        <taxon>Streptomycetaceae</taxon>
        <taxon>Streptomyces</taxon>
    </lineage>
</organism>
<dbReference type="InterPro" id="IPR000182">
    <property type="entry name" value="GNAT_dom"/>
</dbReference>
<evidence type="ECO:0000256" key="2">
    <source>
        <dbReference type="ARBA" id="ARBA00023315"/>
    </source>
</evidence>
<sequence length="175" mass="19009">MRTSKWNGAAGLVASDHVRLRPAGPSDSDGITAVFLASRGATMPYLPKLHSDQETQAWIEAVVLRECTVWVAETADPAEIVGFAALQGSVLDHLYLRPDVTRQGIGSMLLEAVRGASPEELSLHVFQRNEAARAFYEHHGFEAGEFNDGSRNEESEPDVSYHWHARGADAPAEGA</sequence>
<dbReference type="PROSITE" id="PS51186">
    <property type="entry name" value="GNAT"/>
    <property type="match status" value="1"/>
</dbReference>
<dbReference type="PANTHER" id="PTHR43800">
    <property type="entry name" value="PEPTIDYL-LYSINE N-ACETYLTRANSFERASE YJAB"/>
    <property type="match status" value="1"/>
</dbReference>
<reference evidence="5 6" key="1">
    <citation type="journal article" date="2023" name="Microb. Genom.">
        <title>Mesoterricola silvestris gen. nov., sp. nov., Mesoterricola sediminis sp. nov., Geothrix oryzae sp. nov., Geothrix edaphica sp. nov., Geothrix rubra sp. nov., and Geothrix limicola sp. nov., six novel members of Acidobacteriota isolated from soils.</title>
        <authorList>
            <person name="Weisberg A.J."/>
            <person name="Pearce E."/>
            <person name="Kramer C.G."/>
            <person name="Chang J.H."/>
            <person name="Clarke C.R."/>
        </authorList>
    </citation>
    <scope>NUCLEOTIDE SEQUENCE [LARGE SCALE GENOMIC DNA]</scope>
    <source>
        <strain evidence="5 6">NE20-4-1</strain>
    </source>
</reference>
<dbReference type="Proteomes" id="UP001282474">
    <property type="component" value="Unassembled WGS sequence"/>
</dbReference>
<dbReference type="CDD" id="cd04301">
    <property type="entry name" value="NAT_SF"/>
    <property type="match status" value="1"/>
</dbReference>
<evidence type="ECO:0000259" key="4">
    <source>
        <dbReference type="PROSITE" id="PS51186"/>
    </source>
</evidence>
<feature type="region of interest" description="Disordered" evidence="3">
    <location>
        <begin position="145"/>
        <end position="175"/>
    </location>
</feature>
<accession>A0ABU4N030</accession>
<comment type="caution">
    <text evidence="5">The sequence shown here is derived from an EMBL/GenBank/DDBJ whole genome shotgun (WGS) entry which is preliminary data.</text>
</comment>
<proteinExistence type="predicted"/>
<feature type="compositionally biased region" description="Basic and acidic residues" evidence="3">
    <location>
        <begin position="145"/>
        <end position="154"/>
    </location>
</feature>
<dbReference type="Pfam" id="PF13508">
    <property type="entry name" value="Acetyltransf_7"/>
    <property type="match status" value="1"/>
</dbReference>
<dbReference type="SUPFAM" id="SSF55729">
    <property type="entry name" value="Acyl-CoA N-acyltransferases (Nat)"/>
    <property type="match status" value="1"/>
</dbReference>
<evidence type="ECO:0000256" key="1">
    <source>
        <dbReference type="ARBA" id="ARBA00022679"/>
    </source>
</evidence>
<keyword evidence="6" id="KW-1185">Reference proteome</keyword>
<name>A0ABU4N030_9ACTN</name>
<gene>
    <name evidence="5" type="ORF">PV383_39135</name>
</gene>
<evidence type="ECO:0000256" key="3">
    <source>
        <dbReference type="SAM" id="MobiDB-lite"/>
    </source>
</evidence>
<evidence type="ECO:0000313" key="6">
    <source>
        <dbReference type="Proteomes" id="UP001282474"/>
    </source>
</evidence>
<dbReference type="EMBL" id="JARAWJ010000047">
    <property type="protein sequence ID" value="MDX3043143.1"/>
    <property type="molecule type" value="Genomic_DNA"/>
</dbReference>
<dbReference type="PANTHER" id="PTHR43800:SF1">
    <property type="entry name" value="PEPTIDYL-LYSINE N-ACETYLTRANSFERASE YJAB"/>
    <property type="match status" value="1"/>
</dbReference>
<feature type="domain" description="N-acetyltransferase" evidence="4">
    <location>
        <begin position="18"/>
        <end position="166"/>
    </location>
</feature>
<dbReference type="GO" id="GO:0016746">
    <property type="term" value="F:acyltransferase activity"/>
    <property type="evidence" value="ECO:0007669"/>
    <property type="project" value="UniProtKB-KW"/>
</dbReference>
<evidence type="ECO:0000313" key="5">
    <source>
        <dbReference type="EMBL" id="MDX3043143.1"/>
    </source>
</evidence>
<dbReference type="EC" id="2.3.1.-" evidence="5"/>
<dbReference type="Gene3D" id="3.40.630.30">
    <property type="match status" value="1"/>
</dbReference>
<protein>
    <submittedName>
        <fullName evidence="5">GNAT family N-acetyltransferase</fullName>
        <ecNumber evidence="5">2.3.1.-</ecNumber>
    </submittedName>
</protein>
<keyword evidence="1 5" id="KW-0808">Transferase</keyword>
<dbReference type="InterPro" id="IPR016181">
    <property type="entry name" value="Acyl_CoA_acyltransferase"/>
</dbReference>
<keyword evidence="2 5" id="KW-0012">Acyltransferase</keyword>
<dbReference type="RefSeq" id="WP_193381948.1">
    <property type="nucleotide sequence ID" value="NZ_JABXWF010000040.1"/>
</dbReference>